<dbReference type="Gene3D" id="3.90.550.10">
    <property type="entry name" value="Spore Coat Polysaccharide Biosynthesis Protein SpsA, Chain A"/>
    <property type="match status" value="1"/>
</dbReference>
<keyword evidence="1" id="KW-0812">Transmembrane</keyword>
<feature type="transmembrane region" description="Helical" evidence="1">
    <location>
        <begin position="9"/>
        <end position="27"/>
    </location>
</feature>
<dbReference type="eggNOG" id="KOG1950">
    <property type="taxonomic scope" value="Eukaryota"/>
</dbReference>
<organism evidence="3">
    <name type="scientific">Leptosphaeria maculans (strain JN3 / isolate v23.1.3 / race Av1-4-5-6-7-8)</name>
    <name type="common">Blackleg fungus</name>
    <name type="synonym">Phoma lingam</name>
    <dbReference type="NCBI Taxonomy" id="985895"/>
    <lineage>
        <taxon>Eukaryota</taxon>
        <taxon>Fungi</taxon>
        <taxon>Dikarya</taxon>
        <taxon>Ascomycota</taxon>
        <taxon>Pezizomycotina</taxon>
        <taxon>Dothideomycetes</taxon>
        <taxon>Pleosporomycetidae</taxon>
        <taxon>Pleosporales</taxon>
        <taxon>Pleosporineae</taxon>
        <taxon>Leptosphaeriaceae</taxon>
        <taxon>Plenodomus</taxon>
        <taxon>Plenodomus lingam/Leptosphaeria maculans species complex</taxon>
    </lineage>
</organism>
<sequence>MMFNPSVSLLMRIVPCVFIIVFLYLMLDHWGPQVPSYSLRQASTGNEHAYMGFLAAPYDLNDTASDDEDHYYTQTRMLLYQLRHDPATRSPNNYPFVVLVTDDVSPSKRERLQREGAIVKRIEKLKPLQHVTRKAWQDQITKLRLFEQIEYKKILYLDSDHFLTRPMDGIFEDEAAQVQQNKNLPAADATKSDEAPQPATYGFASNAGSGGYDHSIPPRKGNNVNGGFILLEPSLELFNYYLSLTTPETEGRYNGRYNEQGVWQYAHRRNGNMPWMQVHWKWNINWATYKDYTDGDFASLHTKYWGLDHDPQLRDLLMRIKWKMEGFWEAHDAL</sequence>
<protein>
    <recommendedName>
        <fullName evidence="4">Glycosyltransferase family 8 protein</fullName>
    </recommendedName>
</protein>
<dbReference type="OMA" id="WVEMALP"/>
<dbReference type="InterPro" id="IPR029044">
    <property type="entry name" value="Nucleotide-diphossugar_trans"/>
</dbReference>
<dbReference type="InParanoid" id="E4ZWV5"/>
<name>E4ZWV5_LEPMJ</name>
<proteinExistence type="predicted"/>
<dbReference type="CAZy" id="GT8">
    <property type="family name" value="Glycosyltransferase Family 8"/>
</dbReference>
<keyword evidence="3" id="KW-1185">Reference proteome</keyword>
<dbReference type="InterPro" id="IPR050587">
    <property type="entry name" value="GNT1/Glycosyltrans_8"/>
</dbReference>
<reference evidence="3" key="1">
    <citation type="journal article" date="2011" name="Nat. Commun.">
        <title>Effector diversification within compartments of the Leptosphaeria maculans genome affected by Repeat-Induced Point mutations.</title>
        <authorList>
            <person name="Rouxel T."/>
            <person name="Grandaubert J."/>
            <person name="Hane J.K."/>
            <person name="Hoede C."/>
            <person name="van de Wouw A.P."/>
            <person name="Couloux A."/>
            <person name="Dominguez V."/>
            <person name="Anthouard V."/>
            <person name="Bally P."/>
            <person name="Bourras S."/>
            <person name="Cozijnsen A.J."/>
            <person name="Ciuffetti L.M."/>
            <person name="Degrave A."/>
            <person name="Dilmaghani A."/>
            <person name="Duret L."/>
            <person name="Fudal I."/>
            <person name="Goodwin S.B."/>
            <person name="Gout L."/>
            <person name="Glaser N."/>
            <person name="Linglin J."/>
            <person name="Kema G.H.J."/>
            <person name="Lapalu N."/>
            <person name="Lawrence C.B."/>
            <person name="May K."/>
            <person name="Meyer M."/>
            <person name="Ollivier B."/>
            <person name="Poulain J."/>
            <person name="Schoch C.L."/>
            <person name="Simon A."/>
            <person name="Spatafora J.W."/>
            <person name="Stachowiak A."/>
            <person name="Turgeon B.G."/>
            <person name="Tyler B.M."/>
            <person name="Vincent D."/>
            <person name="Weissenbach J."/>
            <person name="Amselem J."/>
            <person name="Quesneville H."/>
            <person name="Oliver R.P."/>
            <person name="Wincker P."/>
            <person name="Balesdent M.-H."/>
            <person name="Howlett B.J."/>
        </authorList>
    </citation>
    <scope>NUCLEOTIDE SEQUENCE [LARGE SCALE GENOMIC DNA]</scope>
    <source>
        <strain evidence="3">JN3 / isolate v23.1.3 / race Av1-4-5-6-7-8</strain>
    </source>
</reference>
<evidence type="ECO:0000313" key="3">
    <source>
        <dbReference type="Proteomes" id="UP000002668"/>
    </source>
</evidence>
<dbReference type="OrthoDB" id="2014201at2759"/>
<dbReference type="HOGENOM" id="CLU_048469_0_1_1"/>
<dbReference type="GeneID" id="13280926"/>
<accession>E4ZWV5</accession>
<dbReference type="EMBL" id="FP929127">
    <property type="protein sequence ID" value="CBX96081.1"/>
    <property type="molecule type" value="Genomic_DNA"/>
</dbReference>
<dbReference type="Proteomes" id="UP000002668">
    <property type="component" value="Genome"/>
</dbReference>
<dbReference type="RefSeq" id="XP_003839560.1">
    <property type="nucleotide sequence ID" value="XM_003839512.1"/>
</dbReference>
<evidence type="ECO:0000313" key="2">
    <source>
        <dbReference type="EMBL" id="CBX96081.1"/>
    </source>
</evidence>
<evidence type="ECO:0000256" key="1">
    <source>
        <dbReference type="SAM" id="Phobius"/>
    </source>
</evidence>
<dbReference type="PANTHER" id="PTHR11183">
    <property type="entry name" value="GLYCOGENIN SUBFAMILY MEMBER"/>
    <property type="match status" value="1"/>
</dbReference>
<dbReference type="VEuPathDB" id="FungiDB:LEMA_P032330.1"/>
<dbReference type="STRING" id="985895.E4ZWV5"/>
<evidence type="ECO:0008006" key="4">
    <source>
        <dbReference type="Google" id="ProtNLM"/>
    </source>
</evidence>
<dbReference type="AlphaFoldDB" id="E4ZWV5"/>
<keyword evidence="1" id="KW-0472">Membrane</keyword>
<keyword evidence="1" id="KW-1133">Transmembrane helix</keyword>
<gene>
    <name evidence="2" type="ORF">LEMA_P032330.1</name>
</gene>
<dbReference type="SUPFAM" id="SSF53448">
    <property type="entry name" value="Nucleotide-diphospho-sugar transferases"/>
    <property type="match status" value="1"/>
</dbReference>